<feature type="domain" description="Peptidase S9 prolyl oligopeptidase catalytic" evidence="2">
    <location>
        <begin position="696"/>
        <end position="869"/>
    </location>
</feature>
<sequence>MLTSYLYRKLFACRALFLPFLVLLFILPLVACPLWGQVVQKKNLTPDSYAQWGDVVLDKISPDQKWASFRMRYKNGSDTLFVRNVASLKTYSFPAAKNGFFSSGRMFFCQTGKDLTIVNLSNSRKEIIKEISGFDYHEKTEKLVILSATENKKSAITIRSLKTGKEKQINNIDQFSLNREKGTLAYSIFSEVKSTLSIASLEKDETFQVAEGDLPFFNLSWQKNGHSLAFTEGNDSQHPQAIYHFISSEKKLYVFKFTPESNSIINSDTVFDSESPIIISDDLQRLFFSTVSYNRQADKNESKNVEIWNSDDKRTHIQQQNAARIKKGRVAVWTPVINKAVYITSSDLPDLILSGDMRYAVLSNPTDYEPQFEYIGPRNFYVMDLHNFEKKLFLKNITPEPHCFNTSPAGKYFLYFKEGDWWTYNFSTGIYKNITAKIGVKFTAKEQSLVPESVCGSPGWTKNDTEILLYDQFDIWAVSPEGDFFKRLTKGRESGITFRIAKSHDKPRFNHLFEGQMQESFDLDKDLTLSARGNDEKTGFYIWNKKVGESSIIYKDALCDQIIYNEGKKYIFFREQKFDMSPRLVVASTLLPSKYYFKSNPQQDKFFWGRSQLIEYQNSKGIKLKGALYYPAAYNPLKKYPMIVNIYERKSYELHKYQNPTYFVEAGFNSSVLTSEGYFVLQPDIKLEYKNPGIAAADCVISAVKKVVESGIVDKKRIGIMGHSFGGYESSFIITQTDLFGAAITSGAITDLVSFYYTINKGNGRPDMWRFQTEEWNMGGTPYEIPKTYYDNSPINFVKNVQTPVLLWSGKNDYQVDTHQSMEFYLALRRAGKKSIMLLYPEEGHGIINPEKQKDLSIRTLQWFDHFLKEDKKSEWITKGWQH</sequence>
<dbReference type="InterPro" id="IPR001375">
    <property type="entry name" value="Peptidase_S9_cat"/>
</dbReference>
<keyword evidence="1" id="KW-0378">Hydrolase</keyword>
<dbReference type="RefSeq" id="WP_083558635.1">
    <property type="nucleotide sequence ID" value="NZ_FQWH01000007.1"/>
</dbReference>
<evidence type="ECO:0000313" key="4">
    <source>
        <dbReference type="Proteomes" id="UP000184112"/>
    </source>
</evidence>
<dbReference type="SUPFAM" id="SSF53474">
    <property type="entry name" value="alpha/beta-Hydrolases"/>
    <property type="match status" value="1"/>
</dbReference>
<evidence type="ECO:0000256" key="1">
    <source>
        <dbReference type="ARBA" id="ARBA00022801"/>
    </source>
</evidence>
<dbReference type="PANTHER" id="PTHR42776">
    <property type="entry name" value="SERINE PEPTIDASE S9 FAMILY MEMBER"/>
    <property type="match status" value="1"/>
</dbReference>
<dbReference type="EMBL" id="FQWH01000007">
    <property type="protein sequence ID" value="SHH16491.1"/>
    <property type="molecule type" value="Genomic_DNA"/>
</dbReference>
<reference evidence="3 4" key="1">
    <citation type="submission" date="2016-11" db="EMBL/GenBank/DDBJ databases">
        <authorList>
            <person name="Jaros S."/>
            <person name="Januszkiewicz K."/>
            <person name="Wedrychowicz H."/>
        </authorList>
    </citation>
    <scope>NUCLEOTIDE SEQUENCE [LARGE SCALE GENOMIC DNA]</scope>
    <source>
        <strain evidence="3 4">DSM 6792</strain>
    </source>
</reference>
<dbReference type="SUPFAM" id="SSF82171">
    <property type="entry name" value="DPP6 N-terminal domain-like"/>
    <property type="match status" value="1"/>
</dbReference>
<gene>
    <name evidence="3" type="ORF">SAMN05444388_107134</name>
</gene>
<protein>
    <submittedName>
        <fullName evidence="3">Dipeptidyl aminopeptidase/acylaminoacyl peptidase</fullName>
    </submittedName>
</protein>
<dbReference type="GO" id="GO:0006508">
    <property type="term" value="P:proteolysis"/>
    <property type="evidence" value="ECO:0007669"/>
    <property type="project" value="InterPro"/>
</dbReference>
<dbReference type="Gene3D" id="3.40.50.1820">
    <property type="entry name" value="alpha/beta hydrolase"/>
    <property type="match status" value="1"/>
</dbReference>
<dbReference type="GO" id="GO:0004177">
    <property type="term" value="F:aminopeptidase activity"/>
    <property type="evidence" value="ECO:0007669"/>
    <property type="project" value="UniProtKB-KW"/>
</dbReference>
<accession>A0A1M5QRI3</accession>
<keyword evidence="3" id="KW-0031">Aminopeptidase</keyword>
<evidence type="ECO:0000259" key="2">
    <source>
        <dbReference type="Pfam" id="PF00326"/>
    </source>
</evidence>
<evidence type="ECO:0000313" key="3">
    <source>
        <dbReference type="EMBL" id="SHH16491.1"/>
    </source>
</evidence>
<dbReference type="AlphaFoldDB" id="A0A1M5QRI3"/>
<dbReference type="GO" id="GO:0004252">
    <property type="term" value="F:serine-type endopeptidase activity"/>
    <property type="evidence" value="ECO:0007669"/>
    <property type="project" value="TreeGrafter"/>
</dbReference>
<keyword evidence="3" id="KW-0645">Protease</keyword>
<dbReference type="InterPro" id="IPR029058">
    <property type="entry name" value="AB_hydrolase_fold"/>
</dbReference>
<dbReference type="PANTHER" id="PTHR42776:SF27">
    <property type="entry name" value="DIPEPTIDYL PEPTIDASE FAMILY MEMBER 6"/>
    <property type="match status" value="1"/>
</dbReference>
<dbReference type="Proteomes" id="UP000184112">
    <property type="component" value="Unassembled WGS sequence"/>
</dbReference>
<organism evidence="3 4">
    <name type="scientific">Flavobacterium johnsoniae</name>
    <name type="common">Cytophaga johnsonae</name>
    <dbReference type="NCBI Taxonomy" id="986"/>
    <lineage>
        <taxon>Bacteria</taxon>
        <taxon>Pseudomonadati</taxon>
        <taxon>Bacteroidota</taxon>
        <taxon>Flavobacteriia</taxon>
        <taxon>Flavobacteriales</taxon>
        <taxon>Flavobacteriaceae</taxon>
        <taxon>Flavobacterium</taxon>
    </lineage>
</organism>
<name>A0A1M5QRI3_FLAJO</name>
<dbReference type="Pfam" id="PF00326">
    <property type="entry name" value="Peptidase_S9"/>
    <property type="match status" value="1"/>
</dbReference>
<proteinExistence type="predicted"/>